<proteinExistence type="predicted"/>
<sequence>MEMLPIKIIGKVRTSTWLAIPKAGQIYGPNCCMQPTPACGDAIHTAFTAGGQGWEAMLARAARPD</sequence>
<accession>A0ABQ1SBT4</accession>
<reference evidence="2" key="1">
    <citation type="journal article" date="2019" name="Int. J. Syst. Evol. Microbiol.">
        <title>The Global Catalogue of Microorganisms (GCM) 10K type strain sequencing project: providing services to taxonomists for standard genome sequencing and annotation.</title>
        <authorList>
            <consortium name="The Broad Institute Genomics Platform"/>
            <consortium name="The Broad Institute Genome Sequencing Center for Infectious Disease"/>
            <person name="Wu L."/>
            <person name="Ma J."/>
        </authorList>
    </citation>
    <scope>NUCLEOTIDE SEQUENCE [LARGE SCALE GENOMIC DNA]</scope>
    <source>
        <strain evidence="2">CGMCC 1.15959</strain>
    </source>
</reference>
<organism evidence="1 2">
    <name type="scientific">Tsuneonella deserti</name>
    <dbReference type="NCBI Taxonomy" id="2035528"/>
    <lineage>
        <taxon>Bacteria</taxon>
        <taxon>Pseudomonadati</taxon>
        <taxon>Pseudomonadota</taxon>
        <taxon>Alphaproteobacteria</taxon>
        <taxon>Sphingomonadales</taxon>
        <taxon>Erythrobacteraceae</taxon>
        <taxon>Tsuneonella</taxon>
    </lineage>
</organism>
<gene>
    <name evidence="1" type="ORF">GCM10011515_22840</name>
</gene>
<evidence type="ECO:0000313" key="2">
    <source>
        <dbReference type="Proteomes" id="UP000619041"/>
    </source>
</evidence>
<comment type="caution">
    <text evidence="1">The sequence shown here is derived from an EMBL/GenBank/DDBJ whole genome shotgun (WGS) entry which is preliminary data.</text>
</comment>
<dbReference type="Proteomes" id="UP000619041">
    <property type="component" value="Unassembled WGS sequence"/>
</dbReference>
<name>A0ABQ1SBT4_9SPHN</name>
<protein>
    <submittedName>
        <fullName evidence="1">Uncharacterized protein</fullName>
    </submittedName>
</protein>
<evidence type="ECO:0000313" key="1">
    <source>
        <dbReference type="EMBL" id="GGE02650.1"/>
    </source>
</evidence>
<dbReference type="EMBL" id="BMKL01000001">
    <property type="protein sequence ID" value="GGE02650.1"/>
    <property type="molecule type" value="Genomic_DNA"/>
</dbReference>
<keyword evidence="2" id="KW-1185">Reference proteome</keyword>